<name>A0A2T2P7S9_CORCC</name>
<proteinExistence type="predicted"/>
<dbReference type="OrthoDB" id="3781639at2759"/>
<protein>
    <submittedName>
        <fullName evidence="1">Uncharacterized protein</fullName>
    </submittedName>
</protein>
<gene>
    <name evidence="1" type="ORF">BS50DRAFT_185969</name>
</gene>
<accession>A0A2T2P7S9</accession>
<sequence length="99" mass="11432">MKPIFRVMHALLVLSLTLILFWSVHYALSLLWADPQLRTHHQFAENHGLNLPSTEEIAKSLNTMWLSNDHWHCRNVCLLSATLCRLQNCENVPGVKSWA</sequence>
<dbReference type="Proteomes" id="UP000240883">
    <property type="component" value="Unassembled WGS sequence"/>
</dbReference>
<organism evidence="1 2">
    <name type="scientific">Corynespora cassiicola Philippines</name>
    <dbReference type="NCBI Taxonomy" id="1448308"/>
    <lineage>
        <taxon>Eukaryota</taxon>
        <taxon>Fungi</taxon>
        <taxon>Dikarya</taxon>
        <taxon>Ascomycota</taxon>
        <taxon>Pezizomycotina</taxon>
        <taxon>Dothideomycetes</taxon>
        <taxon>Pleosporomycetidae</taxon>
        <taxon>Pleosporales</taxon>
        <taxon>Corynesporascaceae</taxon>
        <taxon>Corynespora</taxon>
    </lineage>
</organism>
<keyword evidence="2" id="KW-1185">Reference proteome</keyword>
<dbReference type="EMBL" id="KZ678129">
    <property type="protein sequence ID" value="PSN73388.1"/>
    <property type="molecule type" value="Genomic_DNA"/>
</dbReference>
<reference evidence="1 2" key="1">
    <citation type="journal article" date="2018" name="Front. Microbiol.">
        <title>Genome-Wide Analysis of Corynespora cassiicola Leaf Fall Disease Putative Effectors.</title>
        <authorList>
            <person name="Lopez D."/>
            <person name="Ribeiro S."/>
            <person name="Label P."/>
            <person name="Fumanal B."/>
            <person name="Venisse J.S."/>
            <person name="Kohler A."/>
            <person name="de Oliveira R.R."/>
            <person name="Labutti K."/>
            <person name="Lipzen A."/>
            <person name="Lail K."/>
            <person name="Bauer D."/>
            <person name="Ohm R.A."/>
            <person name="Barry K.W."/>
            <person name="Spatafora J."/>
            <person name="Grigoriev I.V."/>
            <person name="Martin F.M."/>
            <person name="Pujade-Renaud V."/>
        </authorList>
    </citation>
    <scope>NUCLEOTIDE SEQUENCE [LARGE SCALE GENOMIC DNA]</scope>
    <source>
        <strain evidence="1 2">Philippines</strain>
    </source>
</reference>
<dbReference type="AlphaFoldDB" id="A0A2T2P7S9"/>
<evidence type="ECO:0000313" key="1">
    <source>
        <dbReference type="EMBL" id="PSN73388.1"/>
    </source>
</evidence>
<evidence type="ECO:0000313" key="2">
    <source>
        <dbReference type="Proteomes" id="UP000240883"/>
    </source>
</evidence>